<feature type="domain" description="ACT" evidence="9">
    <location>
        <begin position="4"/>
        <end position="78"/>
    </location>
</feature>
<dbReference type="PROSITE" id="PS51671">
    <property type="entry name" value="ACT"/>
    <property type="match status" value="1"/>
</dbReference>
<dbReference type="InterPro" id="IPR004789">
    <property type="entry name" value="Acetalactate_synth_ssu"/>
</dbReference>
<protein>
    <recommendedName>
        <fullName evidence="8">Acetolactate synthase small subunit</fullName>
        <shortName evidence="8">AHAS</shortName>
        <shortName evidence="8">ALS</shortName>
        <ecNumber evidence="8">2.2.1.6</ecNumber>
    </recommendedName>
    <alternativeName>
        <fullName evidence="8">Acetohydroxy-acid synthase small subunit</fullName>
    </alternativeName>
</protein>
<dbReference type="STRING" id="1300342.I596_117"/>
<reference evidence="10 11" key="1">
    <citation type="submission" date="2016-04" db="EMBL/GenBank/DDBJ databases">
        <title>Complete genome sequence of Dokdonella koreensis DS-123T.</title>
        <authorList>
            <person name="Kim J.F."/>
            <person name="Lee H."/>
            <person name="Kwak M.-J."/>
        </authorList>
    </citation>
    <scope>NUCLEOTIDE SEQUENCE [LARGE SCALE GENOMIC DNA]</scope>
    <source>
        <strain evidence="10 11">DS-123</strain>
    </source>
</reference>
<dbReference type="GO" id="GO:0005829">
    <property type="term" value="C:cytosol"/>
    <property type="evidence" value="ECO:0007669"/>
    <property type="project" value="TreeGrafter"/>
</dbReference>
<dbReference type="Pfam" id="PF10369">
    <property type="entry name" value="ALS_ss_C"/>
    <property type="match status" value="1"/>
</dbReference>
<evidence type="ECO:0000259" key="9">
    <source>
        <dbReference type="PROSITE" id="PS51671"/>
    </source>
</evidence>
<dbReference type="InterPro" id="IPR019455">
    <property type="entry name" value="Acetolactate_synth_ssu_C"/>
</dbReference>
<sequence length="167" mass="17679">MRRIIAILLQNEAGALARVAGLFSARGYNIDSLTVAATHDPAISRLTLVTSGDDAVIDQIVKQSRKLIDVLEIADLTGREHLESELLIVKVGVAGRTLTEVEACVGRHPGARIVDSGLRSRVVQFSGAGREVNAFFSELSNLAPVLELARSGTAALERGDAALVPSL</sequence>
<keyword evidence="8" id="KW-0808">Transferase</keyword>
<dbReference type="EC" id="2.2.1.6" evidence="8"/>
<dbReference type="InterPro" id="IPR045865">
    <property type="entry name" value="ACT-like_dom_sf"/>
</dbReference>
<dbReference type="GO" id="GO:1990610">
    <property type="term" value="F:acetolactate synthase regulator activity"/>
    <property type="evidence" value="ECO:0007669"/>
    <property type="project" value="UniProtKB-UniRule"/>
</dbReference>
<evidence type="ECO:0000256" key="2">
    <source>
        <dbReference type="ARBA" id="ARBA00005025"/>
    </source>
</evidence>
<keyword evidence="11" id="KW-1185">Reference proteome</keyword>
<comment type="subunit">
    <text evidence="4 8">Dimer of large and small chains.</text>
</comment>
<keyword evidence="5 8" id="KW-0028">Amino-acid biosynthesis</keyword>
<dbReference type="RefSeq" id="WP_067642678.1">
    <property type="nucleotide sequence ID" value="NZ_CP015249.1"/>
</dbReference>
<evidence type="ECO:0000313" key="10">
    <source>
        <dbReference type="EMBL" id="ANB16157.1"/>
    </source>
</evidence>
<keyword evidence="6 8" id="KW-0100">Branched-chain amino acid biosynthesis</keyword>
<dbReference type="Proteomes" id="UP000076830">
    <property type="component" value="Chromosome"/>
</dbReference>
<evidence type="ECO:0000256" key="8">
    <source>
        <dbReference type="RuleBase" id="RU368092"/>
    </source>
</evidence>
<comment type="pathway">
    <text evidence="1 8">Amino-acid biosynthesis; L-isoleucine biosynthesis; L-isoleucine from 2-oxobutanoate: step 1/4.</text>
</comment>
<dbReference type="InterPro" id="IPR027271">
    <property type="entry name" value="Acetolactate_synth/TF_NikR_C"/>
</dbReference>
<comment type="catalytic activity">
    <reaction evidence="7 8">
        <text>2 pyruvate + H(+) = (2S)-2-acetolactate + CO2</text>
        <dbReference type="Rhea" id="RHEA:25249"/>
        <dbReference type="ChEBI" id="CHEBI:15361"/>
        <dbReference type="ChEBI" id="CHEBI:15378"/>
        <dbReference type="ChEBI" id="CHEBI:16526"/>
        <dbReference type="ChEBI" id="CHEBI:58476"/>
        <dbReference type="EC" id="2.2.1.6"/>
    </reaction>
</comment>
<dbReference type="NCBIfam" id="NF008864">
    <property type="entry name" value="PRK11895.1"/>
    <property type="match status" value="1"/>
</dbReference>
<evidence type="ECO:0000256" key="1">
    <source>
        <dbReference type="ARBA" id="ARBA00004974"/>
    </source>
</evidence>
<evidence type="ECO:0000256" key="7">
    <source>
        <dbReference type="ARBA" id="ARBA00048670"/>
    </source>
</evidence>
<dbReference type="Gene3D" id="3.30.70.260">
    <property type="match status" value="1"/>
</dbReference>
<dbReference type="Pfam" id="PF22629">
    <property type="entry name" value="ACT_AHAS_ss"/>
    <property type="match status" value="1"/>
</dbReference>
<dbReference type="InterPro" id="IPR002912">
    <property type="entry name" value="ACT_dom"/>
</dbReference>
<evidence type="ECO:0000313" key="11">
    <source>
        <dbReference type="Proteomes" id="UP000076830"/>
    </source>
</evidence>
<evidence type="ECO:0000256" key="5">
    <source>
        <dbReference type="ARBA" id="ARBA00022605"/>
    </source>
</evidence>
<comment type="pathway">
    <text evidence="2 8">Amino-acid biosynthesis; L-valine biosynthesis; L-valine from pyruvate: step 1/4.</text>
</comment>
<dbReference type="InterPro" id="IPR054480">
    <property type="entry name" value="AHAS_small-like_ACT"/>
</dbReference>
<accession>A0A167G4S9</accession>
<dbReference type="EMBL" id="CP015249">
    <property type="protein sequence ID" value="ANB16157.1"/>
    <property type="molecule type" value="Genomic_DNA"/>
</dbReference>
<dbReference type="NCBIfam" id="TIGR00119">
    <property type="entry name" value="acolac_sm"/>
    <property type="match status" value="1"/>
</dbReference>
<dbReference type="UniPathway" id="UPA00047">
    <property type="reaction ID" value="UER00055"/>
</dbReference>
<dbReference type="InterPro" id="IPR039557">
    <property type="entry name" value="AHAS_ACT"/>
</dbReference>
<dbReference type="GO" id="GO:0009097">
    <property type="term" value="P:isoleucine biosynthetic process"/>
    <property type="evidence" value="ECO:0007669"/>
    <property type="project" value="UniProtKB-UniRule"/>
</dbReference>
<dbReference type="PATRIC" id="fig|1300342.3.peg.116"/>
<dbReference type="CDD" id="cd04878">
    <property type="entry name" value="ACT_AHAS"/>
    <property type="match status" value="1"/>
</dbReference>
<dbReference type="GO" id="GO:0003984">
    <property type="term" value="F:acetolactate synthase activity"/>
    <property type="evidence" value="ECO:0007669"/>
    <property type="project" value="UniProtKB-UniRule"/>
</dbReference>
<dbReference type="PANTHER" id="PTHR30239">
    <property type="entry name" value="ACETOLACTATE SYNTHASE SMALL SUBUNIT"/>
    <property type="match status" value="1"/>
</dbReference>
<gene>
    <name evidence="10" type="ORF">I596_117</name>
</gene>
<dbReference type="FunFam" id="3.30.70.260:FF:000001">
    <property type="entry name" value="Acetolactate synthase, small subunit"/>
    <property type="match status" value="1"/>
</dbReference>
<dbReference type="KEGG" id="dko:I596_117"/>
<evidence type="ECO:0000256" key="4">
    <source>
        <dbReference type="ARBA" id="ARBA00011744"/>
    </source>
</evidence>
<dbReference type="UniPathway" id="UPA00049">
    <property type="reaction ID" value="UER00059"/>
</dbReference>
<dbReference type="OrthoDB" id="9787365at2"/>
<dbReference type="SUPFAM" id="SSF55021">
    <property type="entry name" value="ACT-like"/>
    <property type="match status" value="2"/>
</dbReference>
<evidence type="ECO:0000256" key="3">
    <source>
        <dbReference type="ARBA" id="ARBA00006341"/>
    </source>
</evidence>
<comment type="function">
    <text evidence="8">Catalyzes the conversion of 2 pyruvate molecules into acetolactate in the first common step of the biosynthetic pathway of the branched-amino acids such as leucine, isoleucine, and valine.</text>
</comment>
<proteinExistence type="inferred from homology"/>
<name>A0A167G4S9_9GAMM</name>
<evidence type="ECO:0000256" key="6">
    <source>
        <dbReference type="ARBA" id="ARBA00023304"/>
    </source>
</evidence>
<comment type="similarity">
    <text evidence="3 8">Belongs to the acetolactate synthase small subunit family.</text>
</comment>
<dbReference type="Gene3D" id="3.30.70.1150">
    <property type="entry name" value="ACT-like. Chain A, domain 2"/>
    <property type="match status" value="1"/>
</dbReference>
<organism evidence="10 11">
    <name type="scientific">Dokdonella koreensis DS-123</name>
    <dbReference type="NCBI Taxonomy" id="1300342"/>
    <lineage>
        <taxon>Bacteria</taxon>
        <taxon>Pseudomonadati</taxon>
        <taxon>Pseudomonadota</taxon>
        <taxon>Gammaproteobacteria</taxon>
        <taxon>Lysobacterales</taxon>
        <taxon>Rhodanobacteraceae</taxon>
        <taxon>Dokdonella</taxon>
    </lineage>
</organism>
<dbReference type="PANTHER" id="PTHR30239:SF0">
    <property type="entry name" value="ACETOLACTATE SYNTHASE SMALL SUBUNIT 1, CHLOROPLASTIC"/>
    <property type="match status" value="1"/>
</dbReference>
<dbReference type="GO" id="GO:0009099">
    <property type="term" value="P:L-valine biosynthetic process"/>
    <property type="evidence" value="ECO:0007669"/>
    <property type="project" value="UniProtKB-UniRule"/>
</dbReference>
<dbReference type="AlphaFoldDB" id="A0A167G4S9"/>